<feature type="domain" description="HTH tetR-type" evidence="6">
    <location>
        <begin position="10"/>
        <end position="70"/>
    </location>
</feature>
<evidence type="ECO:0000256" key="3">
    <source>
        <dbReference type="ARBA" id="ARBA00023125"/>
    </source>
</evidence>
<evidence type="ECO:0000313" key="7">
    <source>
        <dbReference type="EMBL" id="MEK8024975.1"/>
    </source>
</evidence>
<dbReference type="InterPro" id="IPR050109">
    <property type="entry name" value="HTH-type_TetR-like_transc_reg"/>
</dbReference>
<dbReference type="InterPro" id="IPR001647">
    <property type="entry name" value="HTH_TetR"/>
</dbReference>
<keyword evidence="2" id="KW-0805">Transcription regulation</keyword>
<dbReference type="Pfam" id="PF08361">
    <property type="entry name" value="TetR_C_2"/>
    <property type="match status" value="1"/>
</dbReference>
<dbReference type="PROSITE" id="PS01081">
    <property type="entry name" value="HTH_TETR_1"/>
    <property type="match status" value="1"/>
</dbReference>
<evidence type="ECO:0000256" key="4">
    <source>
        <dbReference type="ARBA" id="ARBA00023163"/>
    </source>
</evidence>
<evidence type="ECO:0000256" key="2">
    <source>
        <dbReference type="ARBA" id="ARBA00023015"/>
    </source>
</evidence>
<keyword evidence="8" id="KW-1185">Reference proteome</keyword>
<keyword evidence="1" id="KW-0678">Repressor</keyword>
<feature type="DNA-binding region" description="H-T-H motif" evidence="5">
    <location>
        <begin position="33"/>
        <end position="52"/>
    </location>
</feature>
<dbReference type="InterPro" id="IPR036271">
    <property type="entry name" value="Tet_transcr_reg_TetR-rel_C_sf"/>
</dbReference>
<dbReference type="PANTHER" id="PTHR30055">
    <property type="entry name" value="HTH-TYPE TRANSCRIPTIONAL REGULATOR RUTR"/>
    <property type="match status" value="1"/>
</dbReference>
<reference evidence="7 8" key="1">
    <citation type="submission" date="2024-04" db="EMBL/GenBank/DDBJ databases">
        <title>Novel species of the genus Ideonella isolated from streams.</title>
        <authorList>
            <person name="Lu H."/>
        </authorList>
    </citation>
    <scope>NUCLEOTIDE SEQUENCE [LARGE SCALE GENOMIC DNA]</scope>
    <source>
        <strain evidence="7 8">BYS139W</strain>
    </source>
</reference>
<organism evidence="7 8">
    <name type="scientific">Pseudaquabacterium rugosum</name>
    <dbReference type="NCBI Taxonomy" id="2984194"/>
    <lineage>
        <taxon>Bacteria</taxon>
        <taxon>Pseudomonadati</taxon>
        <taxon>Pseudomonadota</taxon>
        <taxon>Betaproteobacteria</taxon>
        <taxon>Burkholderiales</taxon>
        <taxon>Sphaerotilaceae</taxon>
        <taxon>Pseudaquabacterium</taxon>
    </lineage>
</organism>
<dbReference type="PRINTS" id="PR00455">
    <property type="entry name" value="HTHTETR"/>
</dbReference>
<dbReference type="SUPFAM" id="SSF46689">
    <property type="entry name" value="Homeodomain-like"/>
    <property type="match status" value="1"/>
</dbReference>
<dbReference type="InterPro" id="IPR023772">
    <property type="entry name" value="DNA-bd_HTH_TetR-type_CS"/>
</dbReference>
<dbReference type="RefSeq" id="WP_341372760.1">
    <property type="nucleotide sequence ID" value="NZ_JBBUTF010000003.1"/>
</dbReference>
<evidence type="ECO:0000256" key="5">
    <source>
        <dbReference type="PROSITE-ProRule" id="PRU00335"/>
    </source>
</evidence>
<evidence type="ECO:0000259" key="6">
    <source>
        <dbReference type="PROSITE" id="PS50977"/>
    </source>
</evidence>
<evidence type="ECO:0000313" key="8">
    <source>
        <dbReference type="Proteomes" id="UP001368500"/>
    </source>
</evidence>
<dbReference type="InterPro" id="IPR009057">
    <property type="entry name" value="Homeodomain-like_sf"/>
</dbReference>
<dbReference type="Gene3D" id="1.10.357.10">
    <property type="entry name" value="Tetracycline Repressor, domain 2"/>
    <property type="match status" value="1"/>
</dbReference>
<dbReference type="Pfam" id="PF00440">
    <property type="entry name" value="TetR_N"/>
    <property type="match status" value="1"/>
</dbReference>
<comment type="caution">
    <text evidence="7">The sequence shown here is derived from an EMBL/GenBank/DDBJ whole genome shotgun (WGS) entry which is preliminary data.</text>
</comment>
<gene>
    <name evidence="7" type="ORF">AACH11_03225</name>
</gene>
<dbReference type="EMBL" id="JBBUTF010000003">
    <property type="protein sequence ID" value="MEK8024975.1"/>
    <property type="molecule type" value="Genomic_DNA"/>
</dbReference>
<accession>A0ABU9B7D6</accession>
<evidence type="ECO:0000256" key="1">
    <source>
        <dbReference type="ARBA" id="ARBA00022491"/>
    </source>
</evidence>
<dbReference type="PROSITE" id="PS50977">
    <property type="entry name" value="HTH_TETR_2"/>
    <property type="match status" value="1"/>
</dbReference>
<name>A0ABU9B7D6_9BURK</name>
<protein>
    <submittedName>
        <fullName evidence="7">TetR family transcriptional regulator</fullName>
    </submittedName>
</protein>
<proteinExistence type="predicted"/>
<dbReference type="SUPFAM" id="SSF48498">
    <property type="entry name" value="Tetracyclin repressor-like, C-terminal domain"/>
    <property type="match status" value="1"/>
</dbReference>
<dbReference type="PANTHER" id="PTHR30055:SF240">
    <property type="entry name" value="HTH-TYPE TRANSCRIPTIONAL REGULATOR ACRR"/>
    <property type="match status" value="1"/>
</dbReference>
<keyword evidence="4" id="KW-0804">Transcription</keyword>
<dbReference type="Proteomes" id="UP001368500">
    <property type="component" value="Unassembled WGS sequence"/>
</dbReference>
<keyword evidence="3 5" id="KW-0238">DNA-binding</keyword>
<sequence>MARKTKAEALETRHQILDAAEQVFLRQGVARTSLQQIAEAAGVTRGAVYWHFENKSALFHAMMERVLLPCECALETAERATAENLLQALVAMALMPLRELAQRPHVQRVFTIAMHLTEYNDELQEALQRQREGIAEYVEALHDTIARAQAAGLISAEQPPAVAARGLFALIDGLMHHWTQVPEQFDLMAVGRAGVVNWLRGQGAQAPEAVMAALDALAALQAGQPVRGACAAASAA</sequence>
<dbReference type="InterPro" id="IPR013572">
    <property type="entry name" value="Tscrpt_reg_MAATS_C"/>
</dbReference>